<dbReference type="EMBL" id="JADBEF010000001">
    <property type="protein sequence ID" value="MBE1564789.1"/>
    <property type="molecule type" value="Genomic_DNA"/>
</dbReference>
<dbReference type="RefSeq" id="WP_192779106.1">
    <property type="nucleotide sequence ID" value="NZ_BAAASY010000009.1"/>
</dbReference>
<name>A0ABR9KRZ8_9ACTN</name>
<organism evidence="1 2">
    <name type="scientific">Nonomuraea africana</name>
    <dbReference type="NCBI Taxonomy" id="46171"/>
    <lineage>
        <taxon>Bacteria</taxon>
        <taxon>Bacillati</taxon>
        <taxon>Actinomycetota</taxon>
        <taxon>Actinomycetes</taxon>
        <taxon>Streptosporangiales</taxon>
        <taxon>Streptosporangiaceae</taxon>
        <taxon>Nonomuraea</taxon>
    </lineage>
</organism>
<proteinExistence type="predicted"/>
<protein>
    <submittedName>
        <fullName evidence="1">Uncharacterized protein</fullName>
    </submittedName>
</protein>
<comment type="caution">
    <text evidence="1">The sequence shown here is derived from an EMBL/GenBank/DDBJ whole genome shotgun (WGS) entry which is preliminary data.</text>
</comment>
<reference evidence="1 2" key="1">
    <citation type="submission" date="2020-10" db="EMBL/GenBank/DDBJ databases">
        <title>Sequencing the genomes of 1000 actinobacteria strains.</title>
        <authorList>
            <person name="Klenk H.-P."/>
        </authorList>
    </citation>
    <scope>NUCLEOTIDE SEQUENCE [LARGE SCALE GENOMIC DNA]</scope>
    <source>
        <strain evidence="1 2">DSM 43748</strain>
    </source>
</reference>
<gene>
    <name evidence="1" type="ORF">H4W81_007568</name>
</gene>
<dbReference type="Proteomes" id="UP000661607">
    <property type="component" value="Unassembled WGS sequence"/>
</dbReference>
<evidence type="ECO:0000313" key="2">
    <source>
        <dbReference type="Proteomes" id="UP000661607"/>
    </source>
</evidence>
<dbReference type="Pfam" id="PF20218">
    <property type="entry name" value="DUF6578"/>
    <property type="match status" value="1"/>
</dbReference>
<sequence>MDLVVWVDDWQMQCCGDPFGVGSRVSWKLGEPDRDWLATVLGDVRVDKAEDHHLVPADTPVTEAVVTAISAVHCAYAPKPGATSPTMYAVEGSAVLSPVESAERWTKNLGDRKFVGYLVHLRTS</sequence>
<dbReference type="InterPro" id="IPR046485">
    <property type="entry name" value="DUF6578"/>
</dbReference>
<accession>A0ABR9KRZ8</accession>
<keyword evidence="2" id="KW-1185">Reference proteome</keyword>
<evidence type="ECO:0000313" key="1">
    <source>
        <dbReference type="EMBL" id="MBE1564789.1"/>
    </source>
</evidence>